<evidence type="ECO:0000313" key="4">
    <source>
        <dbReference type="Proteomes" id="UP000321726"/>
    </source>
</evidence>
<reference evidence="1 4" key="2">
    <citation type="submission" date="2019-07" db="EMBL/GenBank/DDBJ databases">
        <title>Whole genome shotgun sequence of Halomonas cupida NBRC 102219.</title>
        <authorList>
            <person name="Hosoyama A."/>
            <person name="Uohara A."/>
            <person name="Ohji S."/>
            <person name="Ichikawa N."/>
        </authorList>
    </citation>
    <scope>NUCLEOTIDE SEQUENCE [LARGE SCALE GENOMIC DNA]</scope>
    <source>
        <strain evidence="1 4">NBRC 102219</strain>
    </source>
</reference>
<dbReference type="AlphaFoldDB" id="A0A1M7DZA0"/>
<accession>A0A1M7DZA0</accession>
<gene>
    <name evidence="1" type="ORF">HCU01_08620</name>
    <name evidence="2" type="ORF">SAMN05660971_01547</name>
</gene>
<evidence type="ECO:0000313" key="1">
    <source>
        <dbReference type="EMBL" id="GEN22913.1"/>
    </source>
</evidence>
<dbReference type="EMBL" id="FRCA01000003">
    <property type="protein sequence ID" value="SHL84825.1"/>
    <property type="molecule type" value="Genomic_DNA"/>
</dbReference>
<dbReference type="RefSeq" id="WP_073434436.1">
    <property type="nucleotide sequence ID" value="NZ_BJXU01000031.1"/>
</dbReference>
<keyword evidence="4" id="KW-1185">Reference proteome</keyword>
<evidence type="ECO:0000313" key="3">
    <source>
        <dbReference type="Proteomes" id="UP000184123"/>
    </source>
</evidence>
<dbReference type="Proteomes" id="UP000321726">
    <property type="component" value="Unassembled WGS sequence"/>
</dbReference>
<proteinExistence type="predicted"/>
<dbReference type="Proteomes" id="UP000184123">
    <property type="component" value="Unassembled WGS sequence"/>
</dbReference>
<protein>
    <submittedName>
        <fullName evidence="2">Uncharacterized protein</fullName>
    </submittedName>
</protein>
<sequence length="68" mass="7570">MNHFELHEKATTLAESESRYALARRVLILESEHAAIVEETRNTTLSPSVDGSDSAVSDTIQKTLMRLV</sequence>
<reference evidence="2 3" key="1">
    <citation type="submission" date="2016-11" db="EMBL/GenBank/DDBJ databases">
        <authorList>
            <person name="Jaros S."/>
            <person name="Januszkiewicz K."/>
            <person name="Wedrychowicz H."/>
        </authorList>
    </citation>
    <scope>NUCLEOTIDE SEQUENCE [LARGE SCALE GENOMIC DNA]</scope>
    <source>
        <strain evidence="2 3">DSM 4740</strain>
    </source>
</reference>
<dbReference type="EMBL" id="BJXU01000031">
    <property type="protein sequence ID" value="GEN22913.1"/>
    <property type="molecule type" value="Genomic_DNA"/>
</dbReference>
<organism evidence="2 3">
    <name type="scientific">Halomonas cupida</name>
    <dbReference type="NCBI Taxonomy" id="44933"/>
    <lineage>
        <taxon>Bacteria</taxon>
        <taxon>Pseudomonadati</taxon>
        <taxon>Pseudomonadota</taxon>
        <taxon>Gammaproteobacteria</taxon>
        <taxon>Oceanospirillales</taxon>
        <taxon>Halomonadaceae</taxon>
        <taxon>Halomonas</taxon>
    </lineage>
</organism>
<name>A0A1M7DZA0_9GAMM</name>
<evidence type="ECO:0000313" key="2">
    <source>
        <dbReference type="EMBL" id="SHL84825.1"/>
    </source>
</evidence>